<dbReference type="InterPro" id="IPR044861">
    <property type="entry name" value="IPNS-like_FE2OG_OXY"/>
</dbReference>
<dbReference type="Pfam" id="PF03171">
    <property type="entry name" value="2OG-FeII_Oxy"/>
    <property type="match status" value="1"/>
</dbReference>
<evidence type="ECO:0000313" key="3">
    <source>
        <dbReference type="EMBL" id="QRN45639.1"/>
    </source>
</evidence>
<name>A0A891XJ10_9CLOS</name>
<feature type="compositionally biased region" description="Basic residues" evidence="1">
    <location>
        <begin position="507"/>
        <end position="520"/>
    </location>
</feature>
<organism evidence="3">
    <name type="scientific">Plum bark necrosis stem pitting-associated virus</name>
    <dbReference type="NCBI Taxonomy" id="675077"/>
    <lineage>
        <taxon>Viruses</taxon>
        <taxon>Riboviria</taxon>
        <taxon>Orthornavirae</taxon>
        <taxon>Kitrinoviricota</taxon>
        <taxon>Alsuviricetes</taxon>
        <taxon>Martellivirales</taxon>
        <taxon>Closteroviridae</taxon>
        <taxon>Ampelovirus</taxon>
        <taxon>Ampelovirus pruni</taxon>
    </lineage>
</organism>
<dbReference type="Gene3D" id="2.60.120.590">
    <property type="entry name" value="Alpha-ketoglutarate-dependent dioxygenase AlkB-like"/>
    <property type="match status" value="1"/>
</dbReference>
<evidence type="ECO:0000259" key="2">
    <source>
        <dbReference type="PROSITE" id="PS51471"/>
    </source>
</evidence>
<feature type="domain" description="Fe2OG dioxygenase" evidence="2">
    <location>
        <begin position="7"/>
        <end position="98"/>
    </location>
</feature>
<sequence>MGFQPEDFDHCLCQNYDDGASIPAHADDEACYDKDVKVLTLNAVGSAKFSLVCKEGQVRFGLGPKEYFLMPAGCQCTHKHAVQATSSGRISLTFRNSKNLKSAVSPIASVVSSPTVIASHSSVSPRVARSPSKRTSPSGITYFKDGRDVACTLNETARELLPLSMERKMNVDADTRPKFSIPLLQRFVDDGVRRNSIGSFGKKFFVLNDSRMICVVDKTTQYMCSIPQGIWFWGLRAGKNNYCWMKRVDDKLVFLAEKLQYPTLHDILNKEPTGRLVGHGNVSFYDDFYRGTTLGRRGYCWVNPILDSGLTISELPNLSHVPKSFVLAHIKDAKFVVRGKYLHFDKMGKTSVGTASTPVGAAEVELSFGLSKIDSLGSDQVLNRVLDTIASRPAFKEGSSVMVTLDNILSNYINNSLKLKQSTHIGLNQFLTDEERDMLANIFGGVHMEFKQQWRRSHSFLNSMRAILNHLKQKEQHSVKITARARNVERHLANRKPEEKTNGPPKEKHKTQKYAKTAHN</sequence>
<dbReference type="PROSITE" id="PS51471">
    <property type="entry name" value="FE2OG_OXY"/>
    <property type="match status" value="1"/>
</dbReference>
<feature type="compositionally biased region" description="Basic and acidic residues" evidence="1">
    <location>
        <begin position="489"/>
        <end position="501"/>
    </location>
</feature>
<dbReference type="SUPFAM" id="SSF51197">
    <property type="entry name" value="Clavaminate synthase-like"/>
    <property type="match status" value="1"/>
</dbReference>
<proteinExistence type="predicted"/>
<dbReference type="EMBL" id="MW217574">
    <property type="protein sequence ID" value="QRN45639.1"/>
    <property type="molecule type" value="Genomic_RNA"/>
</dbReference>
<reference evidence="3" key="1">
    <citation type="journal article" date="2021" name="Plant Dis.">
        <title>First report of peach leaf pitting-associated virus (PLPaV), plum bark necrosis stem pitting-associated virus (PBNSPaV), and mume virus A (MuVA) from Mei (Prunus mume) in China.</title>
        <authorList>
            <person name="Zhang Y."/>
            <person name="Zhou J."/>
            <person name="Zhan B."/>
            <person name="Li S."/>
            <person name="Zhang Z."/>
        </authorList>
    </citation>
    <scope>NUCLEOTIDE SEQUENCE</scope>
    <source>
        <strain evidence="3">NJ-BJ</strain>
    </source>
</reference>
<accession>A0A891XJ10</accession>
<protein>
    <submittedName>
        <fullName evidence="3">Polyprotein</fullName>
    </submittedName>
</protein>
<dbReference type="InterPro" id="IPR037151">
    <property type="entry name" value="AlkB-like_sf"/>
</dbReference>
<evidence type="ECO:0000256" key="1">
    <source>
        <dbReference type="SAM" id="MobiDB-lite"/>
    </source>
</evidence>
<feature type="region of interest" description="Disordered" evidence="1">
    <location>
        <begin position="489"/>
        <end position="520"/>
    </location>
</feature>
<dbReference type="InterPro" id="IPR005123">
    <property type="entry name" value="Oxoglu/Fe-dep_dioxygenase_dom"/>
</dbReference>